<evidence type="ECO:0000256" key="1">
    <source>
        <dbReference type="SAM" id="MobiDB-lite"/>
    </source>
</evidence>
<organism evidence="2 3">
    <name type="scientific">Aldrovandia affinis</name>
    <dbReference type="NCBI Taxonomy" id="143900"/>
    <lineage>
        <taxon>Eukaryota</taxon>
        <taxon>Metazoa</taxon>
        <taxon>Chordata</taxon>
        <taxon>Craniata</taxon>
        <taxon>Vertebrata</taxon>
        <taxon>Euteleostomi</taxon>
        <taxon>Actinopterygii</taxon>
        <taxon>Neopterygii</taxon>
        <taxon>Teleostei</taxon>
        <taxon>Notacanthiformes</taxon>
        <taxon>Halosauridae</taxon>
        <taxon>Aldrovandia</taxon>
    </lineage>
</organism>
<gene>
    <name evidence="2" type="ORF">AAFF_G00049900</name>
</gene>
<dbReference type="EMBL" id="JAINUG010000129">
    <property type="protein sequence ID" value="KAJ8394185.1"/>
    <property type="molecule type" value="Genomic_DNA"/>
</dbReference>
<proteinExistence type="predicted"/>
<dbReference type="Proteomes" id="UP001221898">
    <property type="component" value="Unassembled WGS sequence"/>
</dbReference>
<feature type="non-terminal residue" evidence="2">
    <location>
        <position position="144"/>
    </location>
</feature>
<comment type="caution">
    <text evidence="2">The sequence shown here is derived from an EMBL/GenBank/DDBJ whole genome shotgun (WGS) entry which is preliminary data.</text>
</comment>
<sequence>RRCLCLQSDQIIVLRNRAIDPLFKGSGDRIKKREKTVEGHVHINLMWQLYAKQGKDFSHLLLLQQVQVGAVDYLQSFPLSELLLQREQIGLGGRTGESRHCSRLPPRVCRRRAAAQRWHGGKNEKTLKSVTEELSLREPPPSPS</sequence>
<protein>
    <submittedName>
        <fullName evidence="2">Uncharacterized protein</fullName>
    </submittedName>
</protein>
<dbReference type="AlphaFoldDB" id="A0AAD7WF08"/>
<evidence type="ECO:0000313" key="2">
    <source>
        <dbReference type="EMBL" id="KAJ8394185.1"/>
    </source>
</evidence>
<accession>A0AAD7WF08</accession>
<reference evidence="2" key="1">
    <citation type="journal article" date="2023" name="Science">
        <title>Genome structures resolve the early diversification of teleost fishes.</title>
        <authorList>
            <person name="Parey E."/>
            <person name="Louis A."/>
            <person name="Montfort J."/>
            <person name="Bouchez O."/>
            <person name="Roques C."/>
            <person name="Iampietro C."/>
            <person name="Lluch J."/>
            <person name="Castinel A."/>
            <person name="Donnadieu C."/>
            <person name="Desvignes T."/>
            <person name="Floi Bucao C."/>
            <person name="Jouanno E."/>
            <person name="Wen M."/>
            <person name="Mejri S."/>
            <person name="Dirks R."/>
            <person name="Jansen H."/>
            <person name="Henkel C."/>
            <person name="Chen W.J."/>
            <person name="Zahm M."/>
            <person name="Cabau C."/>
            <person name="Klopp C."/>
            <person name="Thompson A.W."/>
            <person name="Robinson-Rechavi M."/>
            <person name="Braasch I."/>
            <person name="Lecointre G."/>
            <person name="Bobe J."/>
            <person name="Postlethwait J.H."/>
            <person name="Berthelot C."/>
            <person name="Roest Crollius H."/>
            <person name="Guiguen Y."/>
        </authorList>
    </citation>
    <scope>NUCLEOTIDE SEQUENCE</scope>
    <source>
        <strain evidence="2">NC1722</strain>
    </source>
</reference>
<evidence type="ECO:0000313" key="3">
    <source>
        <dbReference type="Proteomes" id="UP001221898"/>
    </source>
</evidence>
<feature type="region of interest" description="Disordered" evidence="1">
    <location>
        <begin position="114"/>
        <end position="144"/>
    </location>
</feature>
<name>A0AAD7WF08_9TELE</name>
<keyword evidence="3" id="KW-1185">Reference proteome</keyword>
<feature type="non-terminal residue" evidence="2">
    <location>
        <position position="1"/>
    </location>
</feature>
<feature type="compositionally biased region" description="Basic and acidic residues" evidence="1">
    <location>
        <begin position="121"/>
        <end position="136"/>
    </location>
</feature>